<name>A0ABS4X357_9MICO</name>
<dbReference type="Proteomes" id="UP001519290">
    <property type="component" value="Unassembled WGS sequence"/>
</dbReference>
<sequence length="258" mass="25843">MPTTRRPVLVTRPAGRADALVNLLEEQGLVVEHRPLVRLTLEDSSELTAACGHLAAGAYTHLVITSRTAVEALLAALPPGAPRLDVPATTRVLAVGAGTAEALSAAGAPADLVAAGSGAALVEAMPPADGETAVLFPASAAASPTVPEGLAAKGYRLDRVTAYRPELLPLPAATATALRSGGHAAIVLTSPMIARAAAGTGVHASTAVVTIGTPTEEAARTAGLLTTVQADEPTDEALVRAVLTALDSPHPCVPRSSP</sequence>
<comment type="function">
    <text evidence="6 9">Catalyzes cyclization of the linear tetrapyrrole, hydroxymethylbilane, to the macrocyclic uroporphyrinogen III.</text>
</comment>
<dbReference type="InterPro" id="IPR003754">
    <property type="entry name" value="4pyrrol_synth_uPrphyn_synth"/>
</dbReference>
<evidence type="ECO:0000256" key="7">
    <source>
        <dbReference type="ARBA" id="ARBA00040167"/>
    </source>
</evidence>
<dbReference type="Pfam" id="PF02602">
    <property type="entry name" value="HEM4"/>
    <property type="match status" value="1"/>
</dbReference>
<comment type="similarity">
    <text evidence="2 9">Belongs to the uroporphyrinogen-III synthase family.</text>
</comment>
<organism evidence="11 12">
    <name type="scientific">Brachybacterium sacelli</name>
    <dbReference type="NCBI Taxonomy" id="173364"/>
    <lineage>
        <taxon>Bacteria</taxon>
        <taxon>Bacillati</taxon>
        <taxon>Actinomycetota</taxon>
        <taxon>Actinomycetes</taxon>
        <taxon>Micrococcales</taxon>
        <taxon>Dermabacteraceae</taxon>
        <taxon>Brachybacterium</taxon>
    </lineage>
</organism>
<comment type="caution">
    <text evidence="11">The sequence shown here is derived from an EMBL/GenBank/DDBJ whole genome shotgun (WGS) entry which is preliminary data.</text>
</comment>
<reference evidence="11 12" key="1">
    <citation type="submission" date="2021-03" db="EMBL/GenBank/DDBJ databases">
        <title>Sequencing the genomes of 1000 actinobacteria strains.</title>
        <authorList>
            <person name="Klenk H.-P."/>
        </authorList>
    </citation>
    <scope>NUCLEOTIDE SEQUENCE [LARGE SCALE GENOMIC DNA]</scope>
    <source>
        <strain evidence="11 12">DSM 14566</strain>
    </source>
</reference>
<dbReference type="PANTHER" id="PTHR38042:SF1">
    <property type="entry name" value="UROPORPHYRINOGEN-III SYNTHASE, CHLOROPLASTIC"/>
    <property type="match status" value="1"/>
</dbReference>
<accession>A0ABS4X357</accession>
<comment type="pathway">
    <text evidence="1 9">Porphyrin-containing compound metabolism; protoporphyrin-IX biosynthesis; coproporphyrinogen-III from 5-aminolevulinate: step 3/4.</text>
</comment>
<evidence type="ECO:0000256" key="4">
    <source>
        <dbReference type="ARBA" id="ARBA00023239"/>
    </source>
</evidence>
<evidence type="ECO:0000256" key="8">
    <source>
        <dbReference type="ARBA" id="ARBA00048617"/>
    </source>
</evidence>
<protein>
    <recommendedName>
        <fullName evidence="7 9">Uroporphyrinogen-III synthase</fullName>
        <ecNumber evidence="3 9">4.2.1.75</ecNumber>
    </recommendedName>
</protein>
<dbReference type="EC" id="4.2.1.75" evidence="3 9"/>
<evidence type="ECO:0000256" key="2">
    <source>
        <dbReference type="ARBA" id="ARBA00008133"/>
    </source>
</evidence>
<evidence type="ECO:0000256" key="3">
    <source>
        <dbReference type="ARBA" id="ARBA00013109"/>
    </source>
</evidence>
<dbReference type="Gene3D" id="3.40.50.10090">
    <property type="match status" value="2"/>
</dbReference>
<dbReference type="InterPro" id="IPR036108">
    <property type="entry name" value="4pyrrol_syn_uPrphyn_synt_sf"/>
</dbReference>
<dbReference type="CDD" id="cd06578">
    <property type="entry name" value="HemD"/>
    <property type="match status" value="1"/>
</dbReference>
<gene>
    <name evidence="11" type="ORF">JOF43_002884</name>
</gene>
<dbReference type="PANTHER" id="PTHR38042">
    <property type="entry name" value="UROPORPHYRINOGEN-III SYNTHASE, CHLOROPLASTIC"/>
    <property type="match status" value="1"/>
</dbReference>
<evidence type="ECO:0000256" key="6">
    <source>
        <dbReference type="ARBA" id="ARBA00037589"/>
    </source>
</evidence>
<evidence type="ECO:0000259" key="10">
    <source>
        <dbReference type="Pfam" id="PF02602"/>
    </source>
</evidence>
<evidence type="ECO:0000313" key="11">
    <source>
        <dbReference type="EMBL" id="MBP2382895.1"/>
    </source>
</evidence>
<keyword evidence="12" id="KW-1185">Reference proteome</keyword>
<evidence type="ECO:0000313" key="12">
    <source>
        <dbReference type="Proteomes" id="UP001519290"/>
    </source>
</evidence>
<dbReference type="RefSeq" id="WP_209903359.1">
    <property type="nucleotide sequence ID" value="NZ_BAAAJW010000019.1"/>
</dbReference>
<evidence type="ECO:0000256" key="5">
    <source>
        <dbReference type="ARBA" id="ARBA00023244"/>
    </source>
</evidence>
<dbReference type="EMBL" id="JAGIOD010000002">
    <property type="protein sequence ID" value="MBP2382895.1"/>
    <property type="molecule type" value="Genomic_DNA"/>
</dbReference>
<keyword evidence="4 9" id="KW-0456">Lyase</keyword>
<comment type="catalytic activity">
    <reaction evidence="8 9">
        <text>hydroxymethylbilane = uroporphyrinogen III + H2O</text>
        <dbReference type="Rhea" id="RHEA:18965"/>
        <dbReference type="ChEBI" id="CHEBI:15377"/>
        <dbReference type="ChEBI" id="CHEBI:57308"/>
        <dbReference type="ChEBI" id="CHEBI:57845"/>
        <dbReference type="EC" id="4.2.1.75"/>
    </reaction>
</comment>
<feature type="domain" description="Tetrapyrrole biosynthesis uroporphyrinogen III synthase" evidence="10">
    <location>
        <begin position="18"/>
        <end position="239"/>
    </location>
</feature>
<dbReference type="InterPro" id="IPR039793">
    <property type="entry name" value="UROS/Hem4"/>
</dbReference>
<dbReference type="SUPFAM" id="SSF69618">
    <property type="entry name" value="HemD-like"/>
    <property type="match status" value="1"/>
</dbReference>
<proteinExistence type="inferred from homology"/>
<evidence type="ECO:0000256" key="1">
    <source>
        <dbReference type="ARBA" id="ARBA00004772"/>
    </source>
</evidence>
<evidence type="ECO:0000256" key="9">
    <source>
        <dbReference type="RuleBase" id="RU366031"/>
    </source>
</evidence>
<keyword evidence="5 9" id="KW-0627">Porphyrin biosynthesis</keyword>